<evidence type="ECO:0000256" key="1">
    <source>
        <dbReference type="SAM" id="MobiDB-lite"/>
    </source>
</evidence>
<evidence type="ECO:0000313" key="3">
    <source>
        <dbReference type="Proteomes" id="UP001213000"/>
    </source>
</evidence>
<feature type="compositionally biased region" description="Pro residues" evidence="1">
    <location>
        <begin position="295"/>
        <end position="306"/>
    </location>
</feature>
<feature type="compositionally biased region" description="Polar residues" evidence="1">
    <location>
        <begin position="230"/>
        <end position="243"/>
    </location>
</feature>
<protein>
    <submittedName>
        <fullName evidence="2">Uncharacterized protein</fullName>
    </submittedName>
</protein>
<sequence>MIRQDTAAQPGVGVKTRADSGVVTGDSNNVGLPARGTVIDSFAVESGNYNDILGPCPSQSRDQDTYWNSYKVFGSNNSVFTLDTLAAEEAAEKILSSRVVSKLPYGQIAAYPVEGGQYIGSPSVQLHPSPQYYSSNPPSSASTEPATGGARRHALHSASQPSSYHFRDYPVAGDEQSDFAQPFSHGSRGPKSSQSARARPPSPYFQFGGRSLSQHAEKKEARAKRYSSVLHASSASKPSSNPYRVTGRDKRYHGEPPMQQPPPVRGSYSHPPARASSRWPATGEAVQYDHGSSVPPMPEFRQPPPYGSGVPRKQQPTHKQPPSPNF</sequence>
<proteinExistence type="predicted"/>
<reference evidence="2" key="1">
    <citation type="submission" date="2022-07" db="EMBL/GenBank/DDBJ databases">
        <title>Genome Sequence of Leucocoprinus birnbaumii.</title>
        <authorList>
            <person name="Buettner E."/>
        </authorList>
    </citation>
    <scope>NUCLEOTIDE SEQUENCE</scope>
    <source>
        <strain evidence="2">VT141</strain>
    </source>
</reference>
<feature type="compositionally biased region" description="Low complexity" evidence="1">
    <location>
        <begin position="129"/>
        <end position="147"/>
    </location>
</feature>
<dbReference type="EMBL" id="JANIEX010001326">
    <property type="protein sequence ID" value="KAJ3559250.1"/>
    <property type="molecule type" value="Genomic_DNA"/>
</dbReference>
<feature type="region of interest" description="Disordered" evidence="1">
    <location>
        <begin position="1"/>
        <end position="20"/>
    </location>
</feature>
<feature type="compositionally biased region" description="Low complexity" evidence="1">
    <location>
        <begin position="190"/>
        <end position="199"/>
    </location>
</feature>
<dbReference type="AlphaFoldDB" id="A0AAD5VGS3"/>
<feature type="region of interest" description="Disordered" evidence="1">
    <location>
        <begin position="129"/>
        <end position="326"/>
    </location>
</feature>
<evidence type="ECO:0000313" key="2">
    <source>
        <dbReference type="EMBL" id="KAJ3559250.1"/>
    </source>
</evidence>
<dbReference type="Proteomes" id="UP001213000">
    <property type="component" value="Unassembled WGS sequence"/>
</dbReference>
<comment type="caution">
    <text evidence="2">The sequence shown here is derived from an EMBL/GenBank/DDBJ whole genome shotgun (WGS) entry which is preliminary data.</text>
</comment>
<keyword evidence="3" id="KW-1185">Reference proteome</keyword>
<accession>A0AAD5VGS3</accession>
<name>A0AAD5VGS3_9AGAR</name>
<gene>
    <name evidence="2" type="ORF">NP233_g11315</name>
</gene>
<organism evidence="2 3">
    <name type="scientific">Leucocoprinus birnbaumii</name>
    <dbReference type="NCBI Taxonomy" id="56174"/>
    <lineage>
        <taxon>Eukaryota</taxon>
        <taxon>Fungi</taxon>
        <taxon>Dikarya</taxon>
        <taxon>Basidiomycota</taxon>
        <taxon>Agaricomycotina</taxon>
        <taxon>Agaricomycetes</taxon>
        <taxon>Agaricomycetidae</taxon>
        <taxon>Agaricales</taxon>
        <taxon>Agaricineae</taxon>
        <taxon>Agaricaceae</taxon>
        <taxon>Leucocoprinus</taxon>
    </lineage>
</organism>